<dbReference type="PANTHER" id="PTHR42940:SF5">
    <property type="entry name" value="ALCOHOL DEHYDROGENASE 2"/>
    <property type="match status" value="1"/>
</dbReference>
<proteinExistence type="inferred from homology"/>
<dbReference type="EMBL" id="JAPQKH010000002">
    <property type="protein sequence ID" value="KAJ5113837.1"/>
    <property type="molecule type" value="Genomic_DNA"/>
</dbReference>
<accession>A0A9W9KQ52</accession>
<keyword evidence="6" id="KW-0520">NAD</keyword>
<sequence>MAIKKIPSSHTAMVYDNPGQISIKRVNISTPQPEYGQVLVRLTHVGVCHSDHGIMTNAWARYPRPTPVNQIGGHEGVGHVVQLGHGIKKGQLSLKVGDRVGIKFVHDICRLCAACLSGAESCCAEMEISGYFTPGCFQEYCVAPADYVTRIPDEVTSSLAAPLLCAGLSAYSALKKSRATPGSWIVILGAGGGVGHLMCQIASRALGLRVIGVDVQEKGGLIKECGAEVFLALEQGDRMHAIYRQTEGLGAAAVLVCTGEDSAFTEAIEMLRFNGVAVVVGVQEGTERPISSACPNAFLFKQTSIVGSSVGTYRESVEVMELARRGILQPCVNLEPLENLQNVFERMEAGTLKGKVVLNIP</sequence>
<dbReference type="GO" id="GO:0008270">
    <property type="term" value="F:zinc ion binding"/>
    <property type="evidence" value="ECO:0007669"/>
    <property type="project" value="InterPro"/>
</dbReference>
<evidence type="ECO:0000256" key="7">
    <source>
        <dbReference type="RuleBase" id="RU361277"/>
    </source>
</evidence>
<dbReference type="InterPro" id="IPR011032">
    <property type="entry name" value="GroES-like_sf"/>
</dbReference>
<dbReference type="Pfam" id="PF00107">
    <property type="entry name" value="ADH_zinc_N"/>
    <property type="match status" value="1"/>
</dbReference>
<evidence type="ECO:0000259" key="8">
    <source>
        <dbReference type="SMART" id="SM00829"/>
    </source>
</evidence>
<evidence type="ECO:0000256" key="1">
    <source>
        <dbReference type="ARBA" id="ARBA00001947"/>
    </source>
</evidence>
<dbReference type="Gene3D" id="3.90.180.10">
    <property type="entry name" value="Medium-chain alcohol dehydrogenases, catalytic domain"/>
    <property type="match status" value="1"/>
</dbReference>
<feature type="domain" description="Enoyl reductase (ER)" evidence="8">
    <location>
        <begin position="19"/>
        <end position="358"/>
    </location>
</feature>
<dbReference type="CDD" id="cd08297">
    <property type="entry name" value="CAD3"/>
    <property type="match status" value="1"/>
</dbReference>
<keyword evidence="3 7" id="KW-0479">Metal-binding</keyword>
<comment type="caution">
    <text evidence="9">The sequence shown here is derived from an EMBL/GenBank/DDBJ whole genome shotgun (WGS) entry which is preliminary data.</text>
</comment>
<dbReference type="FunFam" id="3.40.50.720:FF:000039">
    <property type="entry name" value="Alcohol dehydrogenase AdhP"/>
    <property type="match status" value="1"/>
</dbReference>
<dbReference type="InterPro" id="IPR020843">
    <property type="entry name" value="ER"/>
</dbReference>
<comment type="cofactor">
    <cofactor evidence="1 7">
        <name>Zn(2+)</name>
        <dbReference type="ChEBI" id="CHEBI:29105"/>
    </cofactor>
</comment>
<dbReference type="PANTHER" id="PTHR42940">
    <property type="entry name" value="ALCOHOL DEHYDROGENASE 1-RELATED"/>
    <property type="match status" value="1"/>
</dbReference>
<keyword evidence="4 7" id="KW-0862">Zinc</keyword>
<dbReference type="Proteomes" id="UP001149165">
    <property type="component" value="Unassembled WGS sequence"/>
</dbReference>
<evidence type="ECO:0000256" key="5">
    <source>
        <dbReference type="ARBA" id="ARBA00023002"/>
    </source>
</evidence>
<evidence type="ECO:0000313" key="9">
    <source>
        <dbReference type="EMBL" id="KAJ5113837.1"/>
    </source>
</evidence>
<evidence type="ECO:0000256" key="6">
    <source>
        <dbReference type="ARBA" id="ARBA00023027"/>
    </source>
</evidence>
<dbReference type="Pfam" id="PF08240">
    <property type="entry name" value="ADH_N"/>
    <property type="match status" value="1"/>
</dbReference>
<keyword evidence="5" id="KW-0560">Oxidoreductase</keyword>
<evidence type="ECO:0000256" key="4">
    <source>
        <dbReference type="ARBA" id="ARBA00022833"/>
    </source>
</evidence>
<keyword evidence="10" id="KW-1185">Reference proteome</keyword>
<dbReference type="OrthoDB" id="1879366at2759"/>
<dbReference type="InterPro" id="IPR002328">
    <property type="entry name" value="ADH_Zn_CS"/>
</dbReference>
<evidence type="ECO:0000256" key="2">
    <source>
        <dbReference type="ARBA" id="ARBA00008072"/>
    </source>
</evidence>
<dbReference type="InterPro" id="IPR036291">
    <property type="entry name" value="NAD(P)-bd_dom_sf"/>
</dbReference>
<dbReference type="AlphaFoldDB" id="A0A9W9KQ52"/>
<evidence type="ECO:0000313" key="10">
    <source>
        <dbReference type="Proteomes" id="UP001149165"/>
    </source>
</evidence>
<protein>
    <recommendedName>
        <fullName evidence="8">Enoyl reductase (ER) domain-containing protein</fullName>
    </recommendedName>
</protein>
<dbReference type="Gene3D" id="3.40.50.720">
    <property type="entry name" value="NAD(P)-binding Rossmann-like Domain"/>
    <property type="match status" value="1"/>
</dbReference>
<dbReference type="SMART" id="SM00829">
    <property type="entry name" value="PKS_ER"/>
    <property type="match status" value="1"/>
</dbReference>
<organism evidence="9 10">
    <name type="scientific">Penicillium angulare</name>
    <dbReference type="NCBI Taxonomy" id="116970"/>
    <lineage>
        <taxon>Eukaryota</taxon>
        <taxon>Fungi</taxon>
        <taxon>Dikarya</taxon>
        <taxon>Ascomycota</taxon>
        <taxon>Pezizomycotina</taxon>
        <taxon>Eurotiomycetes</taxon>
        <taxon>Eurotiomycetidae</taxon>
        <taxon>Eurotiales</taxon>
        <taxon>Aspergillaceae</taxon>
        <taxon>Penicillium</taxon>
    </lineage>
</organism>
<dbReference type="GO" id="GO:0004022">
    <property type="term" value="F:alcohol dehydrogenase (NAD+) activity"/>
    <property type="evidence" value="ECO:0007669"/>
    <property type="project" value="TreeGrafter"/>
</dbReference>
<evidence type="ECO:0000256" key="3">
    <source>
        <dbReference type="ARBA" id="ARBA00022723"/>
    </source>
</evidence>
<dbReference type="PROSITE" id="PS00059">
    <property type="entry name" value="ADH_ZINC"/>
    <property type="match status" value="1"/>
</dbReference>
<dbReference type="SUPFAM" id="SSF50129">
    <property type="entry name" value="GroES-like"/>
    <property type="match status" value="1"/>
</dbReference>
<dbReference type="InterPro" id="IPR013154">
    <property type="entry name" value="ADH-like_N"/>
</dbReference>
<dbReference type="InterPro" id="IPR013149">
    <property type="entry name" value="ADH-like_C"/>
</dbReference>
<dbReference type="GO" id="GO:0005737">
    <property type="term" value="C:cytoplasm"/>
    <property type="evidence" value="ECO:0007669"/>
    <property type="project" value="TreeGrafter"/>
</dbReference>
<dbReference type="SUPFAM" id="SSF51735">
    <property type="entry name" value="NAD(P)-binding Rossmann-fold domains"/>
    <property type="match status" value="1"/>
</dbReference>
<comment type="similarity">
    <text evidence="2 7">Belongs to the zinc-containing alcohol dehydrogenase family.</text>
</comment>
<gene>
    <name evidence="9" type="ORF">N7456_002371</name>
</gene>
<reference evidence="9" key="2">
    <citation type="journal article" date="2023" name="IMA Fungus">
        <title>Comparative genomic study of the Penicillium genus elucidates a diverse pangenome and 15 lateral gene transfer events.</title>
        <authorList>
            <person name="Petersen C."/>
            <person name="Sorensen T."/>
            <person name="Nielsen M.R."/>
            <person name="Sondergaard T.E."/>
            <person name="Sorensen J.L."/>
            <person name="Fitzpatrick D.A."/>
            <person name="Frisvad J.C."/>
            <person name="Nielsen K.L."/>
        </authorList>
    </citation>
    <scope>NUCLEOTIDE SEQUENCE</scope>
    <source>
        <strain evidence="9">IBT 30069</strain>
    </source>
</reference>
<reference evidence="9" key="1">
    <citation type="submission" date="2022-11" db="EMBL/GenBank/DDBJ databases">
        <authorList>
            <person name="Petersen C."/>
        </authorList>
    </citation>
    <scope>NUCLEOTIDE SEQUENCE</scope>
    <source>
        <strain evidence="9">IBT 30069</strain>
    </source>
</reference>
<name>A0A9W9KQ52_9EURO</name>